<gene>
    <name evidence="1" type="ORF">CP557_21960</name>
</gene>
<sequence length="771" mass="87428">MSSNTDRRSAVDYATQDQSKHDYWSRESEIETLIERCSRAMARGQPKHYRYVATTLSDDLIPLLEDHTGQSLLEFDGNLDDHEGWDYMAISDFHERRETFSHAFNGHYDGLSVSARDYAKDVVEGTLRSVTAVAEYEEIVMDTYQSKADGIGFEVKLGEHLQDGRMDLGDPVELVTDEQVDALKWLVCGGTGMGKSTGTERFAEDYLAASQAEGRDYKILDILGMRQGENWLIDLPQQQSDLRRIREEQGLPPSFAEADGREPPTVEILHPLTRGFCEKSLPFDADDERFVVRPFTVPASEFRKPVMVSLIMSRLSESEEATIREVYDEVDEAKTDWSLKDLAEAILKREELSDKHKSKAVGVLRSLQNEGFIRTHADEHTLEWHDVMESTDTYTIFSQALCDRDLSALMTFAYVLDRCFRIREGSNYKSEAVLVMRELWEVVPHKRRRSFDAREAAVQEAIGQIAMKVMRQNRHAGIHIVADTQEPSDLLKSVRELFNHYVVYSANRDTIDDIFEWTQNNRTRSFWSTMTAKAGQAGIVGQAKPALENRDIEFVSPVEITPPSHHHFDVKTDGTGWHARAKYMTPTEECSECEHDDLERSEDGYTVTCPECDHAELDASGGRCETLRRPADVETVTWDDSVPSSLEVPTLRDKLEATEDSGPDPEAFPVRAFVEYCLTRKSGTNTVKQEVYDAFNAFAQDYGHEPWDFGDQSVSIRFGKKLKKRMDGPVESAPNGDGNMVFYDIALTDEGEYYLSGFEGLSEAGDPIRND</sequence>
<dbReference type="AlphaFoldDB" id="A0A2A5QPE0"/>
<dbReference type="Gene3D" id="3.40.50.300">
    <property type="entry name" value="P-loop containing nucleotide triphosphate hydrolases"/>
    <property type="match status" value="1"/>
</dbReference>
<protein>
    <submittedName>
        <fullName evidence="1">Uncharacterized protein</fullName>
    </submittedName>
</protein>
<dbReference type="RefSeq" id="WP_097382164.1">
    <property type="nucleotide sequence ID" value="NZ_NXNI01000003.1"/>
</dbReference>
<accession>A0A2A5QPE0</accession>
<dbReference type="SUPFAM" id="SSF52540">
    <property type="entry name" value="P-loop containing nucleoside triphosphate hydrolases"/>
    <property type="match status" value="1"/>
</dbReference>
<keyword evidence="2" id="KW-1185">Reference proteome</keyword>
<evidence type="ECO:0000313" key="1">
    <source>
        <dbReference type="EMBL" id="PCR88697.1"/>
    </source>
</evidence>
<name>A0A2A5QPE0_9EURY</name>
<dbReference type="PANTHER" id="PTHR30121:SF6">
    <property type="entry name" value="SLR6007 PROTEIN"/>
    <property type="match status" value="1"/>
</dbReference>
<dbReference type="InterPro" id="IPR051162">
    <property type="entry name" value="T4SS_component"/>
</dbReference>
<dbReference type="EMBL" id="NXNI01000003">
    <property type="protein sequence ID" value="PCR88697.1"/>
    <property type="molecule type" value="Genomic_DNA"/>
</dbReference>
<organism evidence="1 2">
    <name type="scientific">Natrinema ejinorense</name>
    <dbReference type="NCBI Taxonomy" id="373386"/>
    <lineage>
        <taxon>Archaea</taxon>
        <taxon>Methanobacteriati</taxon>
        <taxon>Methanobacteriota</taxon>
        <taxon>Stenosarchaea group</taxon>
        <taxon>Halobacteria</taxon>
        <taxon>Halobacteriales</taxon>
        <taxon>Natrialbaceae</taxon>
        <taxon>Natrinema</taxon>
    </lineage>
</organism>
<proteinExistence type="predicted"/>
<dbReference type="PANTHER" id="PTHR30121">
    <property type="entry name" value="UNCHARACTERIZED PROTEIN YJGR-RELATED"/>
    <property type="match status" value="1"/>
</dbReference>
<dbReference type="OrthoDB" id="350266at2157"/>
<evidence type="ECO:0000313" key="2">
    <source>
        <dbReference type="Proteomes" id="UP000219689"/>
    </source>
</evidence>
<comment type="caution">
    <text evidence="1">The sequence shown here is derived from an EMBL/GenBank/DDBJ whole genome shotgun (WGS) entry which is preliminary data.</text>
</comment>
<reference evidence="1 2" key="1">
    <citation type="submission" date="2017-09" db="EMBL/GenBank/DDBJ databases">
        <title>Genome sequences of Natrinema ejinorence JCM 13890T.</title>
        <authorList>
            <person name="Roh S.W."/>
            <person name="Kim Y.B."/>
            <person name="Kim J.Y."/>
        </authorList>
    </citation>
    <scope>NUCLEOTIDE SEQUENCE [LARGE SCALE GENOMIC DNA]</scope>
    <source>
        <strain evidence="1 2">JCM 13890</strain>
    </source>
</reference>
<dbReference type="InterPro" id="IPR027417">
    <property type="entry name" value="P-loop_NTPase"/>
</dbReference>
<dbReference type="Proteomes" id="UP000219689">
    <property type="component" value="Unassembled WGS sequence"/>
</dbReference>